<dbReference type="InterPro" id="IPR035991">
    <property type="entry name" value="Casein_kinase_II_beta-like"/>
</dbReference>
<reference evidence="5 6" key="1">
    <citation type="journal article" date="2016" name="Proc. Natl. Acad. Sci. U.S.A.">
        <title>Comparative genomics of biotechnologically important yeasts.</title>
        <authorList>
            <person name="Riley R."/>
            <person name="Haridas S."/>
            <person name="Wolfe K.H."/>
            <person name="Lopes M.R."/>
            <person name="Hittinger C.T."/>
            <person name="Goeker M."/>
            <person name="Salamov A.A."/>
            <person name="Wisecaver J.H."/>
            <person name="Long T.M."/>
            <person name="Calvey C.H."/>
            <person name="Aerts A.L."/>
            <person name="Barry K.W."/>
            <person name="Choi C."/>
            <person name="Clum A."/>
            <person name="Coughlan A.Y."/>
            <person name="Deshpande S."/>
            <person name="Douglass A.P."/>
            <person name="Hanson S.J."/>
            <person name="Klenk H.-P."/>
            <person name="LaButti K.M."/>
            <person name="Lapidus A."/>
            <person name="Lindquist E.A."/>
            <person name="Lipzen A.M."/>
            <person name="Meier-Kolthoff J.P."/>
            <person name="Ohm R.A."/>
            <person name="Otillar R.P."/>
            <person name="Pangilinan J.L."/>
            <person name="Peng Y."/>
            <person name="Rokas A."/>
            <person name="Rosa C.A."/>
            <person name="Scheuner C."/>
            <person name="Sibirny A.A."/>
            <person name="Slot J.C."/>
            <person name="Stielow J.B."/>
            <person name="Sun H."/>
            <person name="Kurtzman C.P."/>
            <person name="Blackwell M."/>
            <person name="Grigoriev I.V."/>
            <person name="Jeffries T.W."/>
        </authorList>
    </citation>
    <scope>NUCLEOTIDE SEQUENCE [LARGE SCALE GENOMIC DNA]</scope>
    <source>
        <strain evidence="5 6">NRRL Y-2026</strain>
    </source>
</reference>
<gene>
    <name evidence="5" type="ORF">PICMEDRAFT_18324</name>
</gene>
<dbReference type="GO" id="GO:0051726">
    <property type="term" value="P:regulation of cell cycle"/>
    <property type="evidence" value="ECO:0007669"/>
    <property type="project" value="EnsemblFungi"/>
</dbReference>
<dbReference type="GO" id="GO:0032545">
    <property type="term" value="C:CURI complex"/>
    <property type="evidence" value="ECO:0007669"/>
    <property type="project" value="EnsemblFungi"/>
</dbReference>
<dbReference type="PRINTS" id="PR00472">
    <property type="entry name" value="CASNKINASEII"/>
</dbReference>
<dbReference type="RefSeq" id="XP_019015527.1">
    <property type="nucleotide sequence ID" value="XM_019161951.1"/>
</dbReference>
<dbReference type="AlphaFoldDB" id="A0A1E3NE68"/>
<dbReference type="GO" id="GO:0030291">
    <property type="term" value="F:protein serine/threonine kinase inhibitor activity"/>
    <property type="evidence" value="ECO:0007669"/>
    <property type="project" value="EnsemblFungi"/>
</dbReference>
<name>A0A1E3NE68_9ASCO</name>
<evidence type="ECO:0000256" key="1">
    <source>
        <dbReference type="ARBA" id="ARBA00006941"/>
    </source>
</evidence>
<protein>
    <recommendedName>
        <fullName evidence="3">Casein kinase II subunit beta</fullName>
        <shortName evidence="3">CK II beta</shortName>
    </recommendedName>
</protein>
<dbReference type="GO" id="GO:0005956">
    <property type="term" value="C:protein kinase CK2 complex"/>
    <property type="evidence" value="ECO:0007669"/>
    <property type="project" value="UniProtKB-UniRule"/>
</dbReference>
<dbReference type="GO" id="GO:0006356">
    <property type="term" value="P:regulation of transcription by RNA polymerase I"/>
    <property type="evidence" value="ECO:0007669"/>
    <property type="project" value="EnsemblFungi"/>
</dbReference>
<dbReference type="SMART" id="SM01085">
    <property type="entry name" value="CK_II_beta"/>
    <property type="match status" value="1"/>
</dbReference>
<dbReference type="Pfam" id="PF01214">
    <property type="entry name" value="CK_II_beta"/>
    <property type="match status" value="1"/>
</dbReference>
<evidence type="ECO:0000256" key="4">
    <source>
        <dbReference type="SAM" id="MobiDB-lite"/>
    </source>
</evidence>
<dbReference type="Gene3D" id="1.10.1820.10">
    <property type="entry name" value="protein kinase ck2 holoenzyme, chain C, domain 1"/>
    <property type="match status" value="1"/>
</dbReference>
<dbReference type="GO" id="GO:0032040">
    <property type="term" value="C:small-subunit processome"/>
    <property type="evidence" value="ECO:0007669"/>
    <property type="project" value="EnsemblFungi"/>
</dbReference>
<dbReference type="InterPro" id="IPR000704">
    <property type="entry name" value="Casein_kinase_II_reg-sub"/>
</dbReference>
<proteinExistence type="inferred from homology"/>
<sequence length="261" mass="30275">MASQDYVTDSGSEYTEYWIDWFLGNKGNEYFCDVDVEYITDRFNLTGLNQYVDRVSLSVDIITDRQQINEEQPEEVKRTLEENAKFLYALIHARFIITLRGLNKMLEKYRNGDFGFCPRVHCKLTPLLPIGLSDTPRVESVKLYCPNCEDIYNPKSTRHSSIDGAFFGTSFPAMFLQTYPELVPTHNTDIFTPKIFGFQIHDTAKLTRWRILQKEKLIKDLEEKGIDHGEEVPGGFAKPIPEYERVTKSSSKRAREYKARS</sequence>
<comment type="similarity">
    <text evidence="1 3">Belongs to the casein kinase 2 subunit beta family.</text>
</comment>
<dbReference type="FunFam" id="1.10.1820.10:FF:000005">
    <property type="entry name" value="Casein kinase II subunit beta"/>
    <property type="match status" value="1"/>
</dbReference>
<dbReference type="GO" id="GO:0034456">
    <property type="term" value="C:UTP-C complex"/>
    <property type="evidence" value="ECO:0007669"/>
    <property type="project" value="EnsemblFungi"/>
</dbReference>
<feature type="region of interest" description="Disordered" evidence="4">
    <location>
        <begin position="229"/>
        <end position="261"/>
    </location>
</feature>
<dbReference type="GO" id="GO:0060962">
    <property type="term" value="P:regulation of ribosomal protein gene transcription by RNA polymerase II"/>
    <property type="evidence" value="ECO:0007669"/>
    <property type="project" value="EnsemblFungi"/>
</dbReference>
<dbReference type="PANTHER" id="PTHR11740">
    <property type="entry name" value="CASEIN KINASE II SUBUNIT BETA"/>
    <property type="match status" value="1"/>
</dbReference>
<dbReference type="FunFam" id="2.20.25.20:FF:000001">
    <property type="entry name" value="Casein kinase II subunit beta"/>
    <property type="match status" value="1"/>
</dbReference>
<dbReference type="STRING" id="763406.A0A1E3NE68"/>
<keyword evidence="6" id="KW-1185">Reference proteome</keyword>
<dbReference type="PANTHER" id="PTHR11740:SF39">
    <property type="entry name" value="CASEIN KINASE II SUBUNIT BETA"/>
    <property type="match status" value="1"/>
</dbReference>
<dbReference type="GO" id="GO:0006359">
    <property type="term" value="P:regulation of transcription by RNA polymerase III"/>
    <property type="evidence" value="ECO:0007669"/>
    <property type="project" value="EnsemblFungi"/>
</dbReference>
<accession>A0A1E3NE68</accession>
<dbReference type="GO" id="GO:0005737">
    <property type="term" value="C:cytoplasm"/>
    <property type="evidence" value="ECO:0007669"/>
    <property type="project" value="TreeGrafter"/>
</dbReference>
<evidence type="ECO:0000256" key="2">
    <source>
        <dbReference type="ARBA" id="ARBA00045899"/>
    </source>
</evidence>
<dbReference type="GO" id="GO:0006974">
    <property type="term" value="P:DNA damage response"/>
    <property type="evidence" value="ECO:0007669"/>
    <property type="project" value="EnsemblFungi"/>
</dbReference>
<dbReference type="PROSITE" id="PS01101">
    <property type="entry name" value="CK2_BETA"/>
    <property type="match status" value="1"/>
</dbReference>
<dbReference type="Gene3D" id="2.20.25.20">
    <property type="match status" value="1"/>
</dbReference>
<feature type="compositionally biased region" description="Basic and acidic residues" evidence="4">
    <location>
        <begin position="241"/>
        <end position="261"/>
    </location>
</feature>
<dbReference type="OrthoDB" id="3971593at2759"/>
<dbReference type="Proteomes" id="UP000094455">
    <property type="component" value="Unassembled WGS sequence"/>
</dbReference>
<evidence type="ECO:0000256" key="3">
    <source>
        <dbReference type="RuleBase" id="RU361268"/>
    </source>
</evidence>
<evidence type="ECO:0000313" key="6">
    <source>
        <dbReference type="Proteomes" id="UP000094455"/>
    </source>
</evidence>
<organism evidence="5 6">
    <name type="scientific">Pichia membranifaciens NRRL Y-2026</name>
    <dbReference type="NCBI Taxonomy" id="763406"/>
    <lineage>
        <taxon>Eukaryota</taxon>
        <taxon>Fungi</taxon>
        <taxon>Dikarya</taxon>
        <taxon>Ascomycota</taxon>
        <taxon>Saccharomycotina</taxon>
        <taxon>Pichiomycetes</taxon>
        <taxon>Pichiales</taxon>
        <taxon>Pichiaceae</taxon>
        <taxon>Pichia</taxon>
    </lineage>
</organism>
<dbReference type="EMBL" id="KV454007">
    <property type="protein sequence ID" value="ODQ44414.1"/>
    <property type="molecule type" value="Genomic_DNA"/>
</dbReference>
<comment type="function">
    <text evidence="2 3">Regulatory subunit of casein kinase II/CK2. As part of the kinase complex regulates the basal catalytic activity of the alpha subunit a constitutively active serine/threonine-protein kinase that phosphorylates a large number of substrates containing acidic residues C-terminal to the phosphorylated serine or threonine.</text>
</comment>
<dbReference type="GeneID" id="30178638"/>
<dbReference type="InterPro" id="IPR016149">
    <property type="entry name" value="Casein_kin_II_reg-sub_N"/>
</dbReference>
<dbReference type="GO" id="GO:0042790">
    <property type="term" value="P:nucleolar large rRNA transcription by RNA polymerase I"/>
    <property type="evidence" value="ECO:0007669"/>
    <property type="project" value="EnsemblFungi"/>
</dbReference>
<dbReference type="SUPFAM" id="SSF57798">
    <property type="entry name" value="Casein kinase II beta subunit"/>
    <property type="match status" value="1"/>
</dbReference>
<comment type="subunit">
    <text evidence="3">Tetramer of two alpha and two beta subunits.</text>
</comment>
<evidence type="ECO:0000313" key="5">
    <source>
        <dbReference type="EMBL" id="ODQ44414.1"/>
    </source>
</evidence>